<evidence type="ECO:0000313" key="3">
    <source>
        <dbReference type="Proteomes" id="UP000275727"/>
    </source>
</evidence>
<protein>
    <submittedName>
        <fullName evidence="1">Uncharacterized protein</fullName>
    </submittedName>
</protein>
<dbReference type="Proteomes" id="UP000275727">
    <property type="component" value="Chromosome"/>
</dbReference>
<dbReference type="EMBL" id="AP018711">
    <property type="protein sequence ID" value="BBE32403.1"/>
    <property type="molecule type" value="Genomic_DNA"/>
</dbReference>
<evidence type="ECO:0000313" key="1">
    <source>
        <dbReference type="EMBL" id="BBE32403.1"/>
    </source>
</evidence>
<dbReference type="EMBL" id="RBWX01000008">
    <property type="protein sequence ID" value="RKS88656.1"/>
    <property type="molecule type" value="Genomic_DNA"/>
</dbReference>
<reference evidence="2 4" key="2">
    <citation type="submission" date="2018-10" db="EMBL/GenBank/DDBJ databases">
        <title>Genomic Encyclopedia of Type Strains, Phase IV (KMG-IV): sequencing the most valuable type-strain genomes for metagenomic binning, comparative biology and taxonomic classification.</title>
        <authorList>
            <person name="Goeker M."/>
        </authorList>
    </citation>
    <scope>NUCLEOTIDE SEQUENCE [LARGE SCALE GENOMIC DNA]</scope>
    <source>
        <strain evidence="2 4">DSM 19791</strain>
    </source>
</reference>
<name>A0AAD1D303_SPHMI</name>
<organism evidence="1 3">
    <name type="scientific">Sphingosinicella microcystinivorans</name>
    <dbReference type="NCBI Taxonomy" id="335406"/>
    <lineage>
        <taxon>Bacteria</taxon>
        <taxon>Pseudomonadati</taxon>
        <taxon>Pseudomonadota</taxon>
        <taxon>Alphaproteobacteria</taxon>
        <taxon>Sphingomonadales</taxon>
        <taxon>Sphingosinicellaceae</taxon>
        <taxon>Sphingosinicella</taxon>
    </lineage>
</organism>
<dbReference type="AlphaFoldDB" id="A0AAD1D303"/>
<dbReference type="KEGG" id="smic:SmB9_00610"/>
<accession>A0AAD1D303</accession>
<proteinExistence type="predicted"/>
<dbReference type="SUPFAM" id="SSF55961">
    <property type="entry name" value="Bet v1-like"/>
    <property type="match status" value="1"/>
</dbReference>
<evidence type="ECO:0000313" key="2">
    <source>
        <dbReference type="EMBL" id="RKS88656.1"/>
    </source>
</evidence>
<dbReference type="Proteomes" id="UP000276029">
    <property type="component" value="Unassembled WGS sequence"/>
</dbReference>
<reference evidence="1 3" key="1">
    <citation type="submission" date="2018-06" db="EMBL/GenBank/DDBJ databases">
        <title>Complete Genome Sequence of the Microcystin-Degrading Bacterium Sphingosinicella microcystinivorans Strain B-9.</title>
        <authorList>
            <person name="Jin H."/>
            <person name="Nishizawa T."/>
            <person name="Guo Y."/>
            <person name="Nishizawa A."/>
            <person name="Park H."/>
            <person name="Kato H."/>
            <person name="Tsuji K."/>
            <person name="Harada K."/>
        </authorList>
    </citation>
    <scope>NUCLEOTIDE SEQUENCE [LARGE SCALE GENOMIC DNA]</scope>
    <source>
        <strain evidence="1 3">B9</strain>
    </source>
</reference>
<gene>
    <name evidence="2" type="ORF">DFR51_1857</name>
    <name evidence="1" type="ORF">SmB9_00610</name>
</gene>
<sequence length="213" mass="22937">MAWGAGMLRAATGVVALALVPLPYSCLAAKDSAAAQAAAHAPVPIHFVDNFTQTFAVPPAFLWAELKRMYLDGSKYRELGFAIELLAPTPEAPLGGTIASRREGKDVDRRTAQFTTIDETNRFLSLRVVYSTGITAYVSYDVREAPGGSLVQLIVHAQQPMPETAALPDAEAVRREAEALTSFHYDQLVTMWAAEAQRVEALYRASAAGGSPQ</sequence>
<keyword evidence="4" id="KW-1185">Reference proteome</keyword>
<evidence type="ECO:0000313" key="4">
    <source>
        <dbReference type="Proteomes" id="UP000276029"/>
    </source>
</evidence>